<accession>A0A8T2BGK5</accession>
<evidence type="ECO:0000313" key="1">
    <source>
        <dbReference type="EMBL" id="KAG7585965.1"/>
    </source>
</evidence>
<protein>
    <submittedName>
        <fullName evidence="1">Uncharacterized protein</fullName>
    </submittedName>
</protein>
<sequence length="65" mass="7366">MDHPQAPRVTSHCSSIPLLGCIMDTLVHLFTIFSDEEEKEVVDMAVAENRAAQKHFRQLNCVELN</sequence>
<dbReference type="EMBL" id="JAEFBK010000007">
    <property type="protein sequence ID" value="KAG7585965.1"/>
    <property type="molecule type" value="Genomic_DNA"/>
</dbReference>
<name>A0A8T2BGK5_9BRAS</name>
<dbReference type="AlphaFoldDB" id="A0A8T2BGK5"/>
<gene>
    <name evidence="1" type="ORF">ISN45_Aa02g013110</name>
</gene>
<keyword evidence="2" id="KW-1185">Reference proteome</keyword>
<dbReference type="Proteomes" id="UP000694240">
    <property type="component" value="Chromosome 7"/>
</dbReference>
<organism evidence="1 2">
    <name type="scientific">Arabidopsis thaliana x Arabidopsis arenosa</name>
    <dbReference type="NCBI Taxonomy" id="1240361"/>
    <lineage>
        <taxon>Eukaryota</taxon>
        <taxon>Viridiplantae</taxon>
        <taxon>Streptophyta</taxon>
        <taxon>Embryophyta</taxon>
        <taxon>Tracheophyta</taxon>
        <taxon>Spermatophyta</taxon>
        <taxon>Magnoliopsida</taxon>
        <taxon>eudicotyledons</taxon>
        <taxon>Gunneridae</taxon>
        <taxon>Pentapetalae</taxon>
        <taxon>rosids</taxon>
        <taxon>malvids</taxon>
        <taxon>Brassicales</taxon>
        <taxon>Brassicaceae</taxon>
        <taxon>Camelineae</taxon>
        <taxon>Arabidopsis</taxon>
    </lineage>
</organism>
<proteinExistence type="predicted"/>
<comment type="caution">
    <text evidence="1">The sequence shown here is derived from an EMBL/GenBank/DDBJ whole genome shotgun (WGS) entry which is preliminary data.</text>
</comment>
<evidence type="ECO:0000313" key="2">
    <source>
        <dbReference type="Proteomes" id="UP000694240"/>
    </source>
</evidence>
<reference evidence="1 2" key="1">
    <citation type="submission" date="2020-12" db="EMBL/GenBank/DDBJ databases">
        <title>Concerted genomic and epigenomic changes stabilize Arabidopsis allopolyploids.</title>
        <authorList>
            <person name="Chen Z."/>
        </authorList>
    </citation>
    <scope>NUCLEOTIDE SEQUENCE [LARGE SCALE GENOMIC DNA]</scope>
    <source>
        <strain evidence="1">Allo738</strain>
        <tissue evidence="1">Leaf</tissue>
    </source>
</reference>